<dbReference type="AlphaFoldDB" id="A0A9P5YAA9"/>
<evidence type="ECO:0000313" key="3">
    <source>
        <dbReference type="Proteomes" id="UP000807353"/>
    </source>
</evidence>
<organism evidence="2 3">
    <name type="scientific">Collybia nuda</name>
    <dbReference type="NCBI Taxonomy" id="64659"/>
    <lineage>
        <taxon>Eukaryota</taxon>
        <taxon>Fungi</taxon>
        <taxon>Dikarya</taxon>
        <taxon>Basidiomycota</taxon>
        <taxon>Agaricomycotina</taxon>
        <taxon>Agaricomycetes</taxon>
        <taxon>Agaricomycetidae</taxon>
        <taxon>Agaricales</taxon>
        <taxon>Tricholomatineae</taxon>
        <taxon>Clitocybaceae</taxon>
        <taxon>Collybia</taxon>
    </lineage>
</organism>
<accession>A0A9P5YAA9</accession>
<name>A0A9P5YAA9_9AGAR</name>
<gene>
    <name evidence="2" type="ORF">BDZ94DRAFT_1159702</name>
</gene>
<evidence type="ECO:0000313" key="2">
    <source>
        <dbReference type="EMBL" id="KAF9465604.1"/>
    </source>
</evidence>
<feature type="chain" id="PRO_5040369882" evidence="1">
    <location>
        <begin position="22"/>
        <end position="289"/>
    </location>
</feature>
<dbReference type="EMBL" id="MU150246">
    <property type="protein sequence ID" value="KAF9465604.1"/>
    <property type="molecule type" value="Genomic_DNA"/>
</dbReference>
<dbReference type="Proteomes" id="UP000807353">
    <property type="component" value="Unassembled WGS sequence"/>
</dbReference>
<reference evidence="2" key="1">
    <citation type="submission" date="2020-11" db="EMBL/GenBank/DDBJ databases">
        <authorList>
            <consortium name="DOE Joint Genome Institute"/>
            <person name="Ahrendt S."/>
            <person name="Riley R."/>
            <person name="Andreopoulos W."/>
            <person name="Labutti K."/>
            <person name="Pangilinan J."/>
            <person name="Ruiz-Duenas F.J."/>
            <person name="Barrasa J.M."/>
            <person name="Sanchez-Garcia M."/>
            <person name="Camarero S."/>
            <person name="Miyauchi S."/>
            <person name="Serrano A."/>
            <person name="Linde D."/>
            <person name="Babiker R."/>
            <person name="Drula E."/>
            <person name="Ayuso-Fernandez I."/>
            <person name="Pacheco R."/>
            <person name="Padilla G."/>
            <person name="Ferreira P."/>
            <person name="Barriuso J."/>
            <person name="Kellner H."/>
            <person name="Castanera R."/>
            <person name="Alfaro M."/>
            <person name="Ramirez L."/>
            <person name="Pisabarro A.G."/>
            <person name="Kuo A."/>
            <person name="Tritt A."/>
            <person name="Lipzen A."/>
            <person name="He G."/>
            <person name="Yan M."/>
            <person name="Ng V."/>
            <person name="Cullen D."/>
            <person name="Martin F."/>
            <person name="Rosso M.-N."/>
            <person name="Henrissat B."/>
            <person name="Hibbett D."/>
            <person name="Martinez A.T."/>
            <person name="Grigoriev I.V."/>
        </authorList>
    </citation>
    <scope>NUCLEOTIDE SEQUENCE</scope>
    <source>
        <strain evidence="2">CBS 247.69</strain>
    </source>
</reference>
<protein>
    <submittedName>
        <fullName evidence="2">Uncharacterized protein</fullName>
    </submittedName>
</protein>
<proteinExistence type="predicted"/>
<sequence>MFPSVALIATASLYFLAAVDAAPSKRQSDNGSCQALFNKCAGSVDKSLSNVFAIESCVFAATCANGSRPVDNFLAALFTNKNGENAGVPPQSVGLPRVTSTVLNSISTDGKTISQQDFINGYYGTLSPEGPWPSDAQVVINYYNRVAVWTAFCNSNIPFFNFQDYFQYSSSVSSNGCSGTTISTLPPTTTQPPPTSTPTISSDASCQKMFTTCINEVNKDVSNIFSVKSCVLGATCFGGQRPVAGFVSTVYGVKNSGGSSAPAPSALPRVSQALFNAGSTNSEFLTSPF</sequence>
<comment type="caution">
    <text evidence="2">The sequence shown here is derived from an EMBL/GenBank/DDBJ whole genome shotgun (WGS) entry which is preliminary data.</text>
</comment>
<evidence type="ECO:0000256" key="1">
    <source>
        <dbReference type="SAM" id="SignalP"/>
    </source>
</evidence>
<dbReference type="OrthoDB" id="2734890at2759"/>
<keyword evidence="1" id="KW-0732">Signal</keyword>
<keyword evidence="3" id="KW-1185">Reference proteome</keyword>
<feature type="signal peptide" evidence="1">
    <location>
        <begin position="1"/>
        <end position="21"/>
    </location>
</feature>